<feature type="region of interest" description="Disordered" evidence="1">
    <location>
        <begin position="350"/>
        <end position="495"/>
    </location>
</feature>
<feature type="compositionally biased region" description="Basic and acidic residues" evidence="1">
    <location>
        <begin position="141"/>
        <end position="152"/>
    </location>
</feature>
<feature type="compositionally biased region" description="Basic and acidic residues" evidence="1">
    <location>
        <begin position="474"/>
        <end position="483"/>
    </location>
</feature>
<proteinExistence type="predicted"/>
<organism evidence="2">
    <name type="scientific">uncultured Thermoleophilia bacterium</name>
    <dbReference type="NCBI Taxonomy" id="1497501"/>
    <lineage>
        <taxon>Bacteria</taxon>
        <taxon>Bacillati</taxon>
        <taxon>Actinomycetota</taxon>
        <taxon>Thermoleophilia</taxon>
        <taxon>environmental samples</taxon>
    </lineage>
</organism>
<protein>
    <submittedName>
        <fullName evidence="2">Mll5128 protein</fullName>
    </submittedName>
</protein>
<feature type="compositionally biased region" description="Basic residues" evidence="1">
    <location>
        <begin position="65"/>
        <end position="77"/>
    </location>
</feature>
<reference evidence="2" key="1">
    <citation type="submission" date="2020-02" db="EMBL/GenBank/DDBJ databases">
        <authorList>
            <person name="Meier V. D."/>
        </authorList>
    </citation>
    <scope>NUCLEOTIDE SEQUENCE</scope>
    <source>
        <strain evidence="2">AVDCRST_MAG79</strain>
    </source>
</reference>
<feature type="compositionally biased region" description="Basic residues" evidence="1">
    <location>
        <begin position="429"/>
        <end position="454"/>
    </location>
</feature>
<feature type="compositionally biased region" description="Basic and acidic residues" evidence="1">
    <location>
        <begin position="628"/>
        <end position="645"/>
    </location>
</feature>
<evidence type="ECO:0000313" key="2">
    <source>
        <dbReference type="EMBL" id="CAA9538979.1"/>
    </source>
</evidence>
<feature type="region of interest" description="Disordered" evidence="1">
    <location>
        <begin position="515"/>
        <end position="651"/>
    </location>
</feature>
<feature type="non-terminal residue" evidence="2">
    <location>
        <position position="672"/>
    </location>
</feature>
<feature type="region of interest" description="Disordered" evidence="1">
    <location>
        <begin position="242"/>
        <end position="319"/>
    </location>
</feature>
<feature type="compositionally biased region" description="Basic residues" evidence="1">
    <location>
        <begin position="98"/>
        <end position="107"/>
    </location>
</feature>
<feature type="compositionally biased region" description="Basic and acidic residues" evidence="1">
    <location>
        <begin position="548"/>
        <end position="592"/>
    </location>
</feature>
<gene>
    <name evidence="2" type="ORF">AVDCRST_MAG79-1671</name>
</gene>
<feature type="non-terminal residue" evidence="2">
    <location>
        <position position="1"/>
    </location>
</feature>
<feature type="compositionally biased region" description="Basic and acidic residues" evidence="1">
    <location>
        <begin position="11"/>
        <end position="32"/>
    </location>
</feature>
<dbReference type="AlphaFoldDB" id="A0A6J4U2G1"/>
<evidence type="ECO:0000256" key="1">
    <source>
        <dbReference type="SAM" id="MobiDB-lite"/>
    </source>
</evidence>
<feature type="compositionally biased region" description="Low complexity" evidence="1">
    <location>
        <begin position="407"/>
        <end position="422"/>
    </location>
</feature>
<sequence length="672" mass="72622">DRAGRSATGAGDREHLDPDARRLPARRADLAARGRRGAARAGGPRVHPLPEDGRHGGRRLDAPPVRRRAWLRRRAGRPPRERRLGRHPPRRVPAAGAGRRRGGHRMARGPVVVHGRGRDDRHLVGRLQRPPGRGAPSTGPEGDRHALLDRRPVRGRRPLHGRLRARLRDDRLGVDDARLQQPGARPDGRGRALAFDVARPPGADAAVPAHVARPPASGRLLEAGLRVRGLRGDRVRGLRRRRLGRRVPERHPAPARGIAGERAAEGARRPVVAQLPGGRDPGADDRLPPGDRPVVGPLAEGRGHRDHGRAGPAGLDARARRARAVPRRAARTLGGRGGLAVTARRAADVRARAGRHAGGRARRGPAADVRGRPGGGRRRRHVVPLRPDHGHATGPARRGWPGAQLHVGAARRAVRAARVPGARPDRRRGPSRRLRGRAPVRRRAGRRLAARLPRRPQPDAPDRARAAGAARARPPRDGPDPPRVHRARVPARAPRAGGTLADLLAVDLAVAGAGHPPAVRRHARAPGASRPPGGRRAAAVRGLGVRAPARDGDDARGRERTRDPPERRVGPARADVDRGLRPGADAPRRPRVGDMWPGRVHDSRRRPALGVDQLGLDGRPGSRTVADPGRDAQHDDRRPRELPGHERRRRLRGCHARLREGLGHVHPAGPRL</sequence>
<feature type="compositionally biased region" description="Basic and acidic residues" evidence="1">
    <location>
        <begin position="456"/>
        <end position="465"/>
    </location>
</feature>
<feature type="region of interest" description="Disordered" evidence="1">
    <location>
        <begin position="1"/>
        <end position="158"/>
    </location>
</feature>
<feature type="compositionally biased region" description="Low complexity" evidence="1">
    <location>
        <begin position="525"/>
        <end position="547"/>
    </location>
</feature>
<name>A0A6J4U2G1_9ACTN</name>
<dbReference type="EMBL" id="CADCWC010000250">
    <property type="protein sequence ID" value="CAA9538979.1"/>
    <property type="molecule type" value="Genomic_DNA"/>
</dbReference>
<accession>A0A6J4U2G1</accession>
<feature type="compositionally biased region" description="Basic residues" evidence="1">
    <location>
        <begin position="352"/>
        <end position="363"/>
    </location>
</feature>
<feature type="compositionally biased region" description="Basic and acidic residues" evidence="1">
    <location>
        <begin position="48"/>
        <end position="61"/>
    </location>
</feature>